<comment type="similarity">
    <text evidence="1">Belongs to the UPF0161 family.</text>
</comment>
<keyword evidence="3" id="KW-1185">Reference proteome</keyword>
<dbReference type="GO" id="GO:0005886">
    <property type="term" value="C:plasma membrane"/>
    <property type="evidence" value="ECO:0007669"/>
    <property type="project" value="UniProtKB-SubCell"/>
</dbReference>
<comment type="subcellular location">
    <subcellularLocation>
        <location evidence="1">Cell membrane</location>
        <topology evidence="1">Peripheral membrane protein</topology>
        <orientation evidence="1">Cytoplasmic side</orientation>
    </subcellularLocation>
</comment>
<dbReference type="HAMAP" id="MF_00386">
    <property type="entry name" value="UPF0161_YidD"/>
    <property type="match status" value="1"/>
</dbReference>
<dbReference type="PANTHER" id="PTHR33383">
    <property type="entry name" value="MEMBRANE PROTEIN INSERTION EFFICIENCY FACTOR-RELATED"/>
    <property type="match status" value="1"/>
</dbReference>
<keyword evidence="1" id="KW-0472">Membrane</keyword>
<dbReference type="OrthoDB" id="9801753at2"/>
<dbReference type="EMBL" id="CP025785">
    <property type="protein sequence ID" value="AWG42537.1"/>
    <property type="molecule type" value="Genomic_DNA"/>
</dbReference>
<evidence type="ECO:0000256" key="1">
    <source>
        <dbReference type="HAMAP-Rule" id="MF_00386"/>
    </source>
</evidence>
<comment type="function">
    <text evidence="1">Could be involved in insertion of integral membrane proteins into the membrane.</text>
</comment>
<gene>
    <name evidence="2" type="ORF">CR532_00725</name>
</gene>
<dbReference type="InterPro" id="IPR002696">
    <property type="entry name" value="Membr_insert_effic_factor_YidD"/>
</dbReference>
<dbReference type="AlphaFoldDB" id="A0A2S1LW56"/>
<dbReference type="SMART" id="SM01234">
    <property type="entry name" value="Haemolytic"/>
    <property type="match status" value="1"/>
</dbReference>
<name>A0A2S1LW56_9SPIR</name>
<evidence type="ECO:0000313" key="2">
    <source>
        <dbReference type="EMBL" id="AWG42537.1"/>
    </source>
</evidence>
<protein>
    <recommendedName>
        <fullName evidence="1">Putative membrane protein insertion efficiency factor</fullName>
    </recommendedName>
</protein>
<evidence type="ECO:0000313" key="3">
    <source>
        <dbReference type="Proteomes" id="UP000244655"/>
    </source>
</evidence>
<organism evidence="2 3">
    <name type="scientific">Candidatus Borreliella tachyglossi</name>
    <dbReference type="NCBI Taxonomy" id="1964448"/>
    <lineage>
        <taxon>Bacteria</taxon>
        <taxon>Pseudomonadati</taxon>
        <taxon>Spirochaetota</taxon>
        <taxon>Spirochaetia</taxon>
        <taxon>Spirochaetales</taxon>
        <taxon>Borreliaceae</taxon>
        <taxon>Borreliella</taxon>
    </lineage>
</organism>
<proteinExistence type="inferred from homology"/>
<dbReference type="PANTHER" id="PTHR33383:SF1">
    <property type="entry name" value="MEMBRANE PROTEIN INSERTION EFFICIENCY FACTOR-RELATED"/>
    <property type="match status" value="1"/>
</dbReference>
<sequence>MSILKKFFRAPNLIAILLVKIYQKTFSKIVGLNCIYKPSCSNYALECLKKYDIVTALIIIILRLVRCNALFKGGFDPLSNEKPILNSFKEFSKRLIK</sequence>
<dbReference type="Pfam" id="PF01809">
    <property type="entry name" value="YidD"/>
    <property type="match status" value="1"/>
</dbReference>
<dbReference type="Proteomes" id="UP000244655">
    <property type="component" value="Chromosome"/>
</dbReference>
<accession>A0A2S1LW56</accession>
<keyword evidence="1" id="KW-1003">Cell membrane</keyword>
<dbReference type="NCBIfam" id="TIGR00278">
    <property type="entry name" value="membrane protein insertion efficiency factor YidD"/>
    <property type="match status" value="1"/>
</dbReference>
<reference evidence="2 3" key="1">
    <citation type="submission" date="2018-01" db="EMBL/GenBank/DDBJ databases">
        <title>Genome sequence of Borrelia tachyglossi.</title>
        <authorList>
            <person name="Gofton A.W."/>
        </authorList>
    </citation>
    <scope>NUCLEOTIDE SEQUENCE [LARGE SCALE GENOMIC DNA]</scope>
    <source>
        <strain evidence="2 3">Bc-F10-1268</strain>
    </source>
</reference>
<dbReference type="RefSeq" id="WP_108728936.1">
    <property type="nucleotide sequence ID" value="NZ_CP025785.1"/>
</dbReference>